<gene>
    <name evidence="1" type="ORF">H7849_16205</name>
</gene>
<name>A0A7G8BR57_9BACT</name>
<dbReference type="PANTHER" id="PTHR22946">
    <property type="entry name" value="DIENELACTONE HYDROLASE DOMAIN-CONTAINING PROTEIN-RELATED"/>
    <property type="match status" value="1"/>
</dbReference>
<dbReference type="InterPro" id="IPR029058">
    <property type="entry name" value="AB_hydrolase_fold"/>
</dbReference>
<accession>A0A7G8BR57</accession>
<dbReference type="InterPro" id="IPR050261">
    <property type="entry name" value="FrsA_esterase"/>
</dbReference>
<dbReference type="KEGG" id="adin:H7849_16205"/>
<reference evidence="1 2" key="1">
    <citation type="submission" date="2020-08" db="EMBL/GenBank/DDBJ databases">
        <title>Edaphobacter telluris sp. nov. and Acidobacterium dinghuensis sp. nov., two acidobacteria isolated from forest soil.</title>
        <authorList>
            <person name="Fu J."/>
            <person name="Qiu L."/>
        </authorList>
    </citation>
    <scope>NUCLEOTIDE SEQUENCE [LARGE SCALE GENOMIC DNA]</scope>
    <source>
        <strain evidence="1">4Y35</strain>
    </source>
</reference>
<dbReference type="Gene3D" id="3.40.50.1820">
    <property type="entry name" value="alpha/beta hydrolase"/>
    <property type="match status" value="1"/>
</dbReference>
<evidence type="ECO:0000313" key="1">
    <source>
        <dbReference type="EMBL" id="QNI35027.1"/>
    </source>
</evidence>
<sequence length="612" mass="66765">MCGCASPVLAQQSAEHVPAEDARNANITTVDTHLPLPEFTSLKAWEQRRVFLRNQILVSAGLSPMPEKTPLNAQVFGKIERKDYTIEKVLIETLPGFYLGGNLYRPRNGKAKHPGVLNPHGHWPYGRLENQPLYSGPSLGISLARQGYVVFAYDMVGYTDTIQLPHRFGSAEQRLWSFGPLGLQLWNSIRSLDFLASLDDVDAGRLGITGASGGGTQAFLLAAVDDRVQFAAPVNMVSAIMQGGDLCENAPGLRINTSNVEIAAIFAPKPMLLVSATGDWTRNVPQEEYPAIRRIYDLYGKGDQVAVVQMDAPHNFNRPSREAVYRFFAKQNQGISESGELIEHDIDVPPLQDMMALSNRTLPANALDLDSVFRLWRERSEVQNKKLENGELQDRAFLRERLRQTLAVEVPRQVIADRDGRSIVLGRAGKGDRVPGIWIEGSGAPAIVIDPRGSAAALDSDVVRRLHKEGRAVLLLDVFQSGAAKAPRVGDISNGPTPKLAEDADDEERADAAAGYPKFLTFNVSDDAARVQDVVTAIVYASRGDQNVELFVTGDAALWATFAAAVSDVPVSLHLENVPKLTSDADYLEHFNVPGILRAGGLTVAQELSQGH</sequence>
<dbReference type="Proteomes" id="UP000515312">
    <property type="component" value="Chromosome"/>
</dbReference>
<organism evidence="1 2">
    <name type="scientific">Alloacidobacterium dinghuense</name>
    <dbReference type="NCBI Taxonomy" id="2763107"/>
    <lineage>
        <taxon>Bacteria</taxon>
        <taxon>Pseudomonadati</taxon>
        <taxon>Acidobacteriota</taxon>
        <taxon>Terriglobia</taxon>
        <taxon>Terriglobales</taxon>
        <taxon>Acidobacteriaceae</taxon>
        <taxon>Alloacidobacterium</taxon>
    </lineage>
</organism>
<evidence type="ECO:0008006" key="3">
    <source>
        <dbReference type="Google" id="ProtNLM"/>
    </source>
</evidence>
<dbReference type="EMBL" id="CP060394">
    <property type="protein sequence ID" value="QNI35027.1"/>
    <property type="molecule type" value="Genomic_DNA"/>
</dbReference>
<proteinExistence type="predicted"/>
<dbReference type="AlphaFoldDB" id="A0A7G8BR57"/>
<dbReference type="SUPFAM" id="SSF53474">
    <property type="entry name" value="alpha/beta-Hydrolases"/>
    <property type="match status" value="1"/>
</dbReference>
<dbReference type="PANTHER" id="PTHR22946:SF8">
    <property type="entry name" value="ACETYL XYLAN ESTERASE DOMAIN-CONTAINING PROTEIN"/>
    <property type="match status" value="1"/>
</dbReference>
<protein>
    <recommendedName>
        <fullName evidence="3">Acetyl xylan esterase domain-containing protein</fullName>
    </recommendedName>
</protein>
<keyword evidence="2" id="KW-1185">Reference proteome</keyword>
<evidence type="ECO:0000313" key="2">
    <source>
        <dbReference type="Proteomes" id="UP000515312"/>
    </source>
</evidence>